<dbReference type="Gene3D" id="3.40.525.10">
    <property type="entry name" value="CRAL-TRIO lipid binding domain"/>
    <property type="match status" value="1"/>
</dbReference>
<protein>
    <submittedName>
        <fullName evidence="1">Uncharacterized protein</fullName>
    </submittedName>
</protein>
<dbReference type="InterPro" id="IPR036865">
    <property type="entry name" value="CRAL-TRIO_dom_sf"/>
</dbReference>
<gene>
    <name evidence="1" type="ORF">RJ640_019485</name>
</gene>
<evidence type="ECO:0000313" key="1">
    <source>
        <dbReference type="EMBL" id="KAK2989902.1"/>
    </source>
</evidence>
<keyword evidence="2" id="KW-1185">Reference proteome</keyword>
<dbReference type="InterPro" id="IPR036273">
    <property type="entry name" value="CRAL/TRIO_N_dom_sf"/>
</dbReference>
<dbReference type="SUPFAM" id="SSF46938">
    <property type="entry name" value="CRAL/TRIO N-terminal domain"/>
    <property type="match status" value="1"/>
</dbReference>
<dbReference type="Proteomes" id="UP001187471">
    <property type="component" value="Unassembled WGS sequence"/>
</dbReference>
<reference evidence="1" key="1">
    <citation type="submission" date="2022-12" db="EMBL/GenBank/DDBJ databases">
        <title>Draft genome assemblies for two species of Escallonia (Escalloniales).</title>
        <authorList>
            <person name="Chanderbali A."/>
            <person name="Dervinis C."/>
            <person name="Anghel I."/>
            <person name="Soltis D."/>
            <person name="Soltis P."/>
            <person name="Zapata F."/>
        </authorList>
    </citation>
    <scope>NUCLEOTIDE SEQUENCE</scope>
    <source>
        <strain evidence="1">UCBG92.1500</strain>
        <tissue evidence="1">Leaf</tissue>
    </source>
</reference>
<accession>A0AA88RIQ3</accession>
<proteinExistence type="predicted"/>
<comment type="caution">
    <text evidence="1">The sequence shown here is derived from an EMBL/GenBank/DDBJ whole genome shotgun (WGS) entry which is preliminary data.</text>
</comment>
<dbReference type="AlphaFoldDB" id="A0AA88RIQ3"/>
<dbReference type="PANTHER" id="PTHR46277:SF7">
    <property type="entry name" value="CRAL-TRIO DOMAIN-CONTAINING PROTEIN"/>
    <property type="match status" value="1"/>
</dbReference>
<name>A0AA88RIQ3_9ASTE</name>
<sequence length="123" mass="14051">MENSQNTHGFSLTQMRRSVEKLGSSTENYGDPTLIRFLVARSNDTDKAAKMFVQWQKWKAEFVPLGFVPDSEVPDELQARKIFLQGLSKDGHPVMVVKSCRHFPAKDHAQFKSNFTSVPYFVL</sequence>
<evidence type="ECO:0000313" key="2">
    <source>
        <dbReference type="Proteomes" id="UP001187471"/>
    </source>
</evidence>
<organism evidence="1 2">
    <name type="scientific">Escallonia rubra</name>
    <dbReference type="NCBI Taxonomy" id="112253"/>
    <lineage>
        <taxon>Eukaryota</taxon>
        <taxon>Viridiplantae</taxon>
        <taxon>Streptophyta</taxon>
        <taxon>Embryophyta</taxon>
        <taxon>Tracheophyta</taxon>
        <taxon>Spermatophyta</taxon>
        <taxon>Magnoliopsida</taxon>
        <taxon>eudicotyledons</taxon>
        <taxon>Gunneridae</taxon>
        <taxon>Pentapetalae</taxon>
        <taxon>asterids</taxon>
        <taxon>campanulids</taxon>
        <taxon>Escalloniales</taxon>
        <taxon>Escalloniaceae</taxon>
        <taxon>Escallonia</taxon>
    </lineage>
</organism>
<dbReference type="PANTHER" id="PTHR46277">
    <property type="entry name" value="OS03G0850700 PROTEIN"/>
    <property type="match status" value="1"/>
</dbReference>
<dbReference type="EMBL" id="JAVXUO010000687">
    <property type="protein sequence ID" value="KAK2989902.1"/>
    <property type="molecule type" value="Genomic_DNA"/>
</dbReference>